<name>A0A9D4CUE8_DREPO</name>
<reference evidence="1" key="2">
    <citation type="submission" date="2020-11" db="EMBL/GenBank/DDBJ databases">
        <authorList>
            <person name="McCartney M.A."/>
            <person name="Auch B."/>
            <person name="Kono T."/>
            <person name="Mallez S."/>
            <person name="Becker A."/>
            <person name="Gohl D.M."/>
            <person name="Silverstein K.A.T."/>
            <person name="Koren S."/>
            <person name="Bechman K.B."/>
            <person name="Herman A."/>
            <person name="Abrahante J.E."/>
            <person name="Garbe J."/>
        </authorList>
    </citation>
    <scope>NUCLEOTIDE SEQUENCE</scope>
    <source>
        <strain evidence="1">Duluth1</strain>
        <tissue evidence="1">Whole animal</tissue>
    </source>
</reference>
<comment type="caution">
    <text evidence="1">The sequence shown here is derived from an EMBL/GenBank/DDBJ whole genome shotgun (WGS) entry which is preliminary data.</text>
</comment>
<dbReference type="EMBL" id="JAIWYP010000012">
    <property type="protein sequence ID" value="KAH3730822.1"/>
    <property type="molecule type" value="Genomic_DNA"/>
</dbReference>
<proteinExistence type="predicted"/>
<sequence>MNEQYQDQLRVDGLSLRYPFNDTNAISQYKPARMEGQEHDQLCVDGFCQMNLFKDAKRNSSRLTFDRHRDNYQNQRFYNWFLSENLCYDTSTRIVS</sequence>
<dbReference type="AlphaFoldDB" id="A0A9D4CUE8"/>
<dbReference type="Proteomes" id="UP000828390">
    <property type="component" value="Unassembled WGS sequence"/>
</dbReference>
<organism evidence="1 2">
    <name type="scientific">Dreissena polymorpha</name>
    <name type="common">Zebra mussel</name>
    <name type="synonym">Mytilus polymorpha</name>
    <dbReference type="NCBI Taxonomy" id="45954"/>
    <lineage>
        <taxon>Eukaryota</taxon>
        <taxon>Metazoa</taxon>
        <taxon>Spiralia</taxon>
        <taxon>Lophotrochozoa</taxon>
        <taxon>Mollusca</taxon>
        <taxon>Bivalvia</taxon>
        <taxon>Autobranchia</taxon>
        <taxon>Heteroconchia</taxon>
        <taxon>Euheterodonta</taxon>
        <taxon>Imparidentia</taxon>
        <taxon>Neoheterodontei</taxon>
        <taxon>Myida</taxon>
        <taxon>Dreissenoidea</taxon>
        <taxon>Dreissenidae</taxon>
        <taxon>Dreissena</taxon>
    </lineage>
</organism>
<keyword evidence="2" id="KW-1185">Reference proteome</keyword>
<evidence type="ECO:0000313" key="1">
    <source>
        <dbReference type="EMBL" id="KAH3730822.1"/>
    </source>
</evidence>
<evidence type="ECO:0000313" key="2">
    <source>
        <dbReference type="Proteomes" id="UP000828390"/>
    </source>
</evidence>
<protein>
    <submittedName>
        <fullName evidence="1">Uncharacterized protein</fullName>
    </submittedName>
</protein>
<accession>A0A9D4CUE8</accession>
<gene>
    <name evidence="1" type="ORF">DPMN_056820</name>
</gene>
<reference evidence="1" key="1">
    <citation type="journal article" date="2019" name="bioRxiv">
        <title>The Genome of the Zebra Mussel, Dreissena polymorpha: A Resource for Invasive Species Research.</title>
        <authorList>
            <person name="McCartney M.A."/>
            <person name="Auch B."/>
            <person name="Kono T."/>
            <person name="Mallez S."/>
            <person name="Zhang Y."/>
            <person name="Obille A."/>
            <person name="Becker A."/>
            <person name="Abrahante J.E."/>
            <person name="Garbe J."/>
            <person name="Badalamenti J.P."/>
            <person name="Herman A."/>
            <person name="Mangelson H."/>
            <person name="Liachko I."/>
            <person name="Sullivan S."/>
            <person name="Sone E.D."/>
            <person name="Koren S."/>
            <person name="Silverstein K.A.T."/>
            <person name="Beckman K.B."/>
            <person name="Gohl D.M."/>
        </authorList>
    </citation>
    <scope>NUCLEOTIDE SEQUENCE</scope>
    <source>
        <strain evidence="1">Duluth1</strain>
        <tissue evidence="1">Whole animal</tissue>
    </source>
</reference>